<sequence>MRTQGSLRLILNTKLWPQMQTDKASEKRSRGPVLRDWQWEWVLIAPAPLHRLTHCSQDHLTDPSMDTSATGRILCRCY</sequence>
<reference evidence="1" key="1">
    <citation type="submission" date="2025-08" db="UniProtKB">
        <authorList>
            <consortium name="Ensembl"/>
        </authorList>
    </citation>
    <scope>IDENTIFICATION</scope>
</reference>
<dbReference type="Proteomes" id="UP000472277">
    <property type="component" value="Chromosome 17"/>
</dbReference>
<keyword evidence="2" id="KW-1185">Reference proteome</keyword>
<dbReference type="InParanoid" id="A0A673WUU4"/>
<dbReference type="InterPro" id="IPR011993">
    <property type="entry name" value="PH-like_dom_sf"/>
</dbReference>
<evidence type="ECO:0000313" key="1">
    <source>
        <dbReference type="Ensembl" id="ENSSTUP00000015809.1"/>
    </source>
</evidence>
<reference evidence="1" key="2">
    <citation type="submission" date="2025-09" db="UniProtKB">
        <authorList>
            <consortium name="Ensembl"/>
        </authorList>
    </citation>
    <scope>IDENTIFICATION</scope>
</reference>
<dbReference type="AlphaFoldDB" id="A0A673WUU4"/>
<organism evidence="1 2">
    <name type="scientific">Salmo trutta</name>
    <name type="common">Brown trout</name>
    <dbReference type="NCBI Taxonomy" id="8032"/>
    <lineage>
        <taxon>Eukaryota</taxon>
        <taxon>Metazoa</taxon>
        <taxon>Chordata</taxon>
        <taxon>Craniata</taxon>
        <taxon>Vertebrata</taxon>
        <taxon>Euteleostomi</taxon>
        <taxon>Actinopterygii</taxon>
        <taxon>Neopterygii</taxon>
        <taxon>Teleostei</taxon>
        <taxon>Protacanthopterygii</taxon>
        <taxon>Salmoniformes</taxon>
        <taxon>Salmonidae</taxon>
        <taxon>Salmoninae</taxon>
        <taxon>Salmo</taxon>
    </lineage>
</organism>
<dbReference type="Gene3D" id="2.30.29.30">
    <property type="entry name" value="Pleckstrin-homology domain (PH domain)/Phosphotyrosine-binding domain (PTB)"/>
    <property type="match status" value="1"/>
</dbReference>
<accession>A0A673WUU4</accession>
<dbReference type="GeneTree" id="ENSGT00990000211766"/>
<proteinExistence type="predicted"/>
<dbReference type="Ensembl" id="ENSSTUT00000016676.1">
    <property type="protein sequence ID" value="ENSSTUP00000015809.1"/>
    <property type="gene ID" value="ENSSTUG00000007232.1"/>
</dbReference>
<evidence type="ECO:0000313" key="2">
    <source>
        <dbReference type="Proteomes" id="UP000472277"/>
    </source>
</evidence>
<name>A0A673WUU4_SALTR</name>
<protein>
    <submittedName>
        <fullName evidence="1">Uncharacterized protein</fullName>
    </submittedName>
</protein>